<keyword evidence="3" id="KW-0812">Transmembrane</keyword>
<evidence type="ECO:0000259" key="4">
    <source>
        <dbReference type="Pfam" id="PF00501"/>
    </source>
</evidence>
<evidence type="ECO:0000313" key="7">
    <source>
        <dbReference type="Proteomes" id="UP001473302"/>
    </source>
</evidence>
<name>A0ABP9YVM9_9FUNG</name>
<dbReference type="Proteomes" id="UP001473302">
    <property type="component" value="Unassembled WGS sequence"/>
</dbReference>
<proteinExistence type="inferred from homology"/>
<dbReference type="InterPro" id="IPR000873">
    <property type="entry name" value="AMP-dep_synth/lig_dom"/>
</dbReference>
<evidence type="ECO:0000256" key="2">
    <source>
        <dbReference type="ARBA" id="ARBA00022598"/>
    </source>
</evidence>
<evidence type="ECO:0000256" key="3">
    <source>
        <dbReference type="SAM" id="Phobius"/>
    </source>
</evidence>
<dbReference type="Pfam" id="PF00501">
    <property type="entry name" value="AMP-binding"/>
    <property type="match status" value="1"/>
</dbReference>
<accession>A0ABP9YVM9</accession>
<sequence length="523" mass="57805">MVYRSKLRDVEIPKIGLIHYLFSNKDNIRGDKPVLVDTLDTSRYLTYSLLEDSILRFGARLQDVCGFQNDDVLALFSSDRYDYSVPFFGAIASGGATTTANAKIIVCQEDNIEIALDAGARAGIEKKNIFTFGESQVKNIWPFKTALIRDREVILAELSFEQTKEKVAVLCFLSGTTGKSKGVMTTHSNLTANVAQYIAFVGKFMNADTDCILAVVPVFHIFGLMVALNLSLYLGITSYMLPRFDIVDFCKAVQNHKITYVPVAPPVCLALARNDAVSHYDLSSLKVLTSGGGPLSNSLSREVMARIPNAAARQGYGLTETSPVATAEHLDSVIGGPIGMLFPNMFAKLTDEDGKKVAQGESEELCLKGPNLMKGYVNNRVATAECIDNEGYFHTGDTAVVDENELFSIVDRKKELIKYKGFQVPPTELLTFPGIADCAVIGIYDENRVTELPRAYISLKKNIEPSEETAKAIMKFVSDRVVYYKRVRSVRFIDNIPRNSAGKIQRRELRDAAKLDEAFTSKL</sequence>
<organism evidence="6 7">
    <name type="scientific">Mucor flavus</name>
    <dbReference type="NCBI Taxonomy" id="439312"/>
    <lineage>
        <taxon>Eukaryota</taxon>
        <taxon>Fungi</taxon>
        <taxon>Fungi incertae sedis</taxon>
        <taxon>Mucoromycota</taxon>
        <taxon>Mucoromycotina</taxon>
        <taxon>Mucoromycetes</taxon>
        <taxon>Mucorales</taxon>
        <taxon>Mucorineae</taxon>
        <taxon>Mucoraceae</taxon>
        <taxon>Mucor</taxon>
    </lineage>
</organism>
<dbReference type="SUPFAM" id="SSF56801">
    <property type="entry name" value="Acetyl-CoA synthetase-like"/>
    <property type="match status" value="1"/>
</dbReference>
<dbReference type="InterPro" id="IPR042099">
    <property type="entry name" value="ANL_N_sf"/>
</dbReference>
<gene>
    <name evidence="6" type="ORF">MFLAVUS_004349</name>
</gene>
<dbReference type="Gene3D" id="3.40.50.12780">
    <property type="entry name" value="N-terminal domain of ligase-like"/>
    <property type="match status" value="1"/>
</dbReference>
<evidence type="ECO:0000259" key="5">
    <source>
        <dbReference type="Pfam" id="PF13193"/>
    </source>
</evidence>
<evidence type="ECO:0000256" key="1">
    <source>
        <dbReference type="ARBA" id="ARBA00006432"/>
    </source>
</evidence>
<dbReference type="Pfam" id="PF13193">
    <property type="entry name" value="AMP-binding_C"/>
    <property type="match status" value="1"/>
</dbReference>
<keyword evidence="2" id="KW-0436">Ligase</keyword>
<feature type="domain" description="AMP-dependent synthetase/ligase" evidence="4">
    <location>
        <begin position="29"/>
        <end position="376"/>
    </location>
</feature>
<dbReference type="InterPro" id="IPR045851">
    <property type="entry name" value="AMP-bd_C_sf"/>
</dbReference>
<evidence type="ECO:0000313" key="6">
    <source>
        <dbReference type="EMBL" id="GAA5810921.1"/>
    </source>
</evidence>
<dbReference type="Gene3D" id="3.30.300.30">
    <property type="match status" value="1"/>
</dbReference>
<feature type="transmembrane region" description="Helical" evidence="3">
    <location>
        <begin position="212"/>
        <end position="234"/>
    </location>
</feature>
<comment type="similarity">
    <text evidence="1">Belongs to the ATP-dependent AMP-binding enzyme family.</text>
</comment>
<reference evidence="6 7" key="1">
    <citation type="submission" date="2024-04" db="EMBL/GenBank/DDBJ databases">
        <title>genome sequences of Mucor flavus KT1a and Helicostylum pulchrum KT1b strains isolated from the surface of a dry-aged beef.</title>
        <authorList>
            <person name="Toyotome T."/>
            <person name="Hosono M."/>
            <person name="Torimaru M."/>
            <person name="Fukuda K."/>
            <person name="Mikami N."/>
        </authorList>
    </citation>
    <scope>NUCLEOTIDE SEQUENCE [LARGE SCALE GENOMIC DNA]</scope>
    <source>
        <strain evidence="6 7">KT1a</strain>
    </source>
</reference>
<keyword evidence="3" id="KW-0472">Membrane</keyword>
<dbReference type="EMBL" id="BAABUK010000008">
    <property type="protein sequence ID" value="GAA5810921.1"/>
    <property type="molecule type" value="Genomic_DNA"/>
</dbReference>
<dbReference type="PANTHER" id="PTHR24096:SF149">
    <property type="entry name" value="AMP-BINDING DOMAIN-CONTAINING PROTEIN-RELATED"/>
    <property type="match status" value="1"/>
</dbReference>
<protein>
    <submittedName>
        <fullName evidence="6">Uncharacterized protein</fullName>
    </submittedName>
</protein>
<dbReference type="PANTHER" id="PTHR24096">
    <property type="entry name" value="LONG-CHAIN-FATTY-ACID--COA LIGASE"/>
    <property type="match status" value="1"/>
</dbReference>
<keyword evidence="3" id="KW-1133">Transmembrane helix</keyword>
<keyword evidence="7" id="KW-1185">Reference proteome</keyword>
<feature type="domain" description="AMP-binding enzyme C-terminal" evidence="5">
    <location>
        <begin position="429"/>
        <end position="503"/>
    </location>
</feature>
<comment type="caution">
    <text evidence="6">The sequence shown here is derived from an EMBL/GenBank/DDBJ whole genome shotgun (WGS) entry which is preliminary data.</text>
</comment>
<dbReference type="InterPro" id="IPR025110">
    <property type="entry name" value="AMP-bd_C"/>
</dbReference>